<keyword evidence="2" id="KW-0732">Signal</keyword>
<dbReference type="PANTHER" id="PTHR35408:SF3">
    <property type="entry name" value="GLYCOSYLTRANSFERASE 2-LIKE DOMAIN-CONTAINING PROTEIN"/>
    <property type="match status" value="1"/>
</dbReference>
<feature type="transmembrane region" description="Helical" evidence="1">
    <location>
        <begin position="1186"/>
        <end position="1205"/>
    </location>
</feature>
<dbReference type="Gene3D" id="3.90.550.10">
    <property type="entry name" value="Spore Coat Polysaccharide Biosynthesis Protein SpsA, Chain A"/>
    <property type="match status" value="1"/>
</dbReference>
<comment type="caution">
    <text evidence="4">The sequence shown here is derived from an EMBL/GenBank/DDBJ whole genome shotgun (WGS) entry which is preliminary data.</text>
</comment>
<feature type="transmembrane region" description="Helical" evidence="1">
    <location>
        <begin position="1269"/>
        <end position="1288"/>
    </location>
</feature>
<dbReference type="InterPro" id="IPR027417">
    <property type="entry name" value="P-loop_NTPase"/>
</dbReference>
<feature type="signal peptide" evidence="2">
    <location>
        <begin position="1"/>
        <end position="20"/>
    </location>
</feature>
<dbReference type="InterPro" id="IPR029044">
    <property type="entry name" value="Nucleotide-diphossugar_trans"/>
</dbReference>
<feature type="transmembrane region" description="Helical" evidence="1">
    <location>
        <begin position="692"/>
        <end position="717"/>
    </location>
</feature>
<evidence type="ECO:0000256" key="2">
    <source>
        <dbReference type="SAM" id="SignalP"/>
    </source>
</evidence>
<feature type="domain" description="Dynamin GTPase" evidence="3">
    <location>
        <begin position="281"/>
        <end position="549"/>
    </location>
</feature>
<dbReference type="OrthoDB" id="38531at2759"/>
<dbReference type="InterPro" id="IPR024655">
    <property type="entry name" value="Asl1_glyco_hydro_catalytic"/>
</dbReference>
<dbReference type="GO" id="GO:0005525">
    <property type="term" value="F:GTP binding"/>
    <property type="evidence" value="ECO:0007669"/>
    <property type="project" value="InterPro"/>
</dbReference>
<dbReference type="InterPro" id="IPR001401">
    <property type="entry name" value="Dynamin_GTPase"/>
</dbReference>
<dbReference type="Gene3D" id="3.40.50.300">
    <property type="entry name" value="P-loop containing nucleotide triphosphate hydrolases"/>
    <property type="match status" value="1"/>
</dbReference>
<dbReference type="CDD" id="cd08771">
    <property type="entry name" value="DLP_1"/>
    <property type="match status" value="1"/>
</dbReference>
<sequence>MMPIQSSLVALAILTTSCIAISKNFYPSSKRGLIYIPNSDFPSDDNVWVQKHSDLTWYYNYKPHPSPVYENNTSLQFVPMLWGAPDGFDDTSFLENVTAQIIGGRNITYVMGFNEPDNSMANGGSDMKPKDAAKYWIKQLEPLRKLGVSLGAPGVTGAPSGFTWLADFVEACKGNCTFDFIPIHWYGSFDGMASHIAGVLDVFPGKKIWVTEFALDFSSLAATQDYFQTSVKYLDGNKNVTHYSYFGSFRSFTSNVGYNVSMLNSFGQLTDIGSWYLGGDATGVIPGDNVVKPNVTAAKPSTPTLALLAIIGDKGSGKTSLFEALSGLSLHGSHISSTKFPIHVCFTHSSRTGTTLKARIKPGKVDGDNEDLSDHLQSFEVNYEGDLAAVNIPQIVNQATNHMQIATAFSDEKEQEEQQVSDNVLVIEISGPDFFSMEIVDTPGLSSSPAVDDTQELTRSLIMDLVKQPNTIILSVVDATSDMTSQEGPRLARAADVTGNRIVAVVTKCDLVPPEERRFVLRAMRNKERHLGHPWFAIRSLSSDDRDNDCTLETRNSTEDSFFSEMEWAVLKRRRRVGAPALKDHLKTRVNVMLRGSIDLLTTILNTPSHSIAPTRNPSITEKVQHTNVYATSQETVVADVDLEFASDAPRPTPLLNAVIVGLTVAICLCLIALGCSTMALEIASEGHWYRLFLLVTAPPQIILSLFFCQAIVVTIFQMVGPVTQLKVNSKFYSAKRTKRLDGTKVLLPHVTIQCPVYKEGLEGVIRPTVQSLSAAIRNYESFGGTASIFINDDGMQLVSPEEAEERRMFYKENNIGWVARPGHNTNGEGIKRFIRRGKFKKASNMNYALGISLKVEDKLVQIVRDEKWSQVDEDAAYQKCLDEVLSEELGRAWVGGDIRVGDYLLLVDSDTRVPTDCLIDAVSELEASPRVAILQFTSGVMNVTTSYFESGITFFTNLIYTAITYAVANGDVSPFVGHNAFIRWSALQEVGSQDNGIINGEKDPNATTPYEKFWSESHVSEDFDISLRLQTLGYHIRLAAYCGDGFKEGVSLTVYDELARWEKYAYGCSELLFWSVKDWWRHGIFTPLFKRFIMSNMPLGSKITIMSYIGTYYAIGYSWIGSLLNYFLIGWLNGELDHYYMSSWRVWVALVVVFSIAGNITLALIRYRSQQVSLLKELWTCFKWVALMFVFLGGISMHVCKAILCHMLSIDISWGATSKEVEDTNFFQEISIIIAGFKYVFIFCLAVTALMICGVYAFPYLWRIDELVAIFPLATVIFCHFFLPIALNPNLMKFTW</sequence>
<accession>A0A8H6D0F6</accession>
<dbReference type="Pfam" id="PF13632">
    <property type="entry name" value="Glyco_trans_2_3"/>
    <property type="match status" value="1"/>
</dbReference>
<evidence type="ECO:0000313" key="4">
    <source>
        <dbReference type="EMBL" id="KAF5699701.1"/>
    </source>
</evidence>
<dbReference type="GO" id="GO:0003924">
    <property type="term" value="F:GTPase activity"/>
    <property type="evidence" value="ECO:0007669"/>
    <property type="project" value="InterPro"/>
</dbReference>
<protein>
    <submittedName>
        <fullName evidence="4">Interferon-induced GTP-binding Mx2</fullName>
    </submittedName>
</protein>
<proteinExistence type="predicted"/>
<dbReference type="PRINTS" id="PR00195">
    <property type="entry name" value="DYNAMIN"/>
</dbReference>
<dbReference type="SUPFAM" id="SSF53448">
    <property type="entry name" value="Nucleotide-diphospho-sugar transferases"/>
    <property type="match status" value="1"/>
</dbReference>
<dbReference type="EMBL" id="JAAOAN010000785">
    <property type="protein sequence ID" value="KAF5699701.1"/>
    <property type="molecule type" value="Genomic_DNA"/>
</dbReference>
<dbReference type="FunFam" id="3.20.20.80:FF:000207">
    <property type="entry name" value="Glycoside hydrolase family 128 protein"/>
    <property type="match status" value="1"/>
</dbReference>
<dbReference type="Pfam" id="PF11790">
    <property type="entry name" value="Glyco_hydro_cc"/>
    <property type="match status" value="1"/>
</dbReference>
<dbReference type="Proteomes" id="UP000544331">
    <property type="component" value="Unassembled WGS sequence"/>
</dbReference>
<dbReference type="SMART" id="SM00053">
    <property type="entry name" value="DYNc"/>
    <property type="match status" value="1"/>
</dbReference>
<dbReference type="Pfam" id="PF00350">
    <property type="entry name" value="Dynamin_N"/>
    <property type="match status" value="1"/>
</dbReference>
<evidence type="ECO:0000256" key="1">
    <source>
        <dbReference type="SAM" id="Phobius"/>
    </source>
</evidence>
<dbReference type="SUPFAM" id="SSF51445">
    <property type="entry name" value="(Trans)glycosidases"/>
    <property type="match status" value="1"/>
</dbReference>
<dbReference type="Gene3D" id="3.20.20.80">
    <property type="entry name" value="Glycosidases"/>
    <property type="match status" value="1"/>
</dbReference>
<dbReference type="InterPro" id="IPR001173">
    <property type="entry name" value="Glyco_trans_2-like"/>
</dbReference>
<dbReference type="InterPro" id="IPR022812">
    <property type="entry name" value="Dynamin"/>
</dbReference>
<keyword evidence="1" id="KW-1133">Transmembrane helix</keyword>
<feature type="transmembrane region" description="Helical" evidence="1">
    <location>
        <begin position="1145"/>
        <end position="1166"/>
    </location>
</feature>
<feature type="chain" id="PRO_5034817515" evidence="2">
    <location>
        <begin position="21"/>
        <end position="1297"/>
    </location>
</feature>
<keyword evidence="1" id="KW-0472">Membrane</keyword>
<gene>
    <name evidence="4" type="ORF">FMUND_14662</name>
</gene>
<reference evidence="4 5" key="1">
    <citation type="submission" date="2020-05" db="EMBL/GenBank/DDBJ databases">
        <title>Identification and distribution of gene clusters putatively required for synthesis of sphingolipid metabolism inhibitors in phylogenetically diverse species of the filamentous fungus Fusarium.</title>
        <authorList>
            <person name="Kim H.-S."/>
            <person name="Busman M."/>
            <person name="Brown D.W."/>
            <person name="Divon H."/>
            <person name="Uhlig S."/>
            <person name="Proctor R.H."/>
        </authorList>
    </citation>
    <scope>NUCLEOTIDE SEQUENCE [LARGE SCALE GENOMIC DNA]</scope>
    <source>
        <strain evidence="4 5">NRRL 66235</strain>
    </source>
</reference>
<organism evidence="4 5">
    <name type="scientific">Fusarium mundagurra</name>
    <dbReference type="NCBI Taxonomy" id="1567541"/>
    <lineage>
        <taxon>Eukaryota</taxon>
        <taxon>Fungi</taxon>
        <taxon>Dikarya</taxon>
        <taxon>Ascomycota</taxon>
        <taxon>Pezizomycotina</taxon>
        <taxon>Sordariomycetes</taxon>
        <taxon>Hypocreomycetidae</taxon>
        <taxon>Hypocreales</taxon>
        <taxon>Nectriaceae</taxon>
        <taxon>Fusarium</taxon>
        <taxon>Fusarium fujikuroi species complex</taxon>
    </lineage>
</organism>
<feature type="transmembrane region" description="Helical" evidence="1">
    <location>
        <begin position="1240"/>
        <end position="1263"/>
    </location>
</feature>
<keyword evidence="1" id="KW-0812">Transmembrane</keyword>
<dbReference type="InterPro" id="IPR045063">
    <property type="entry name" value="Dynamin_N"/>
</dbReference>
<keyword evidence="5" id="KW-1185">Reference proteome</keyword>
<feature type="transmembrane region" description="Helical" evidence="1">
    <location>
        <begin position="1113"/>
        <end position="1133"/>
    </location>
</feature>
<evidence type="ECO:0000313" key="5">
    <source>
        <dbReference type="Proteomes" id="UP000544331"/>
    </source>
</evidence>
<name>A0A8H6D0F6_9HYPO</name>
<dbReference type="PANTHER" id="PTHR35408">
    <property type="entry name" value="CHROMOSOME 15, WHOLE GENOME SHOTGUN SEQUENCE"/>
    <property type="match status" value="1"/>
</dbReference>
<dbReference type="InterPro" id="IPR017853">
    <property type="entry name" value="GH"/>
</dbReference>
<evidence type="ECO:0000259" key="3">
    <source>
        <dbReference type="SMART" id="SM00053"/>
    </source>
</evidence>
<feature type="transmembrane region" description="Helical" evidence="1">
    <location>
        <begin position="655"/>
        <end position="680"/>
    </location>
</feature>
<dbReference type="SUPFAM" id="SSF52540">
    <property type="entry name" value="P-loop containing nucleoside triphosphate hydrolases"/>
    <property type="match status" value="1"/>
</dbReference>